<dbReference type="NCBIfam" id="TIGR01562">
    <property type="entry name" value="FdhE"/>
    <property type="match status" value="1"/>
</dbReference>
<dbReference type="InterPro" id="IPR056796">
    <property type="entry name" value="FdhE_C"/>
</dbReference>
<protein>
    <recommendedName>
        <fullName evidence="2">Protein FdhE homolog</fullName>
    </recommendedName>
</protein>
<comment type="similarity">
    <text evidence="2">Belongs to the FdhE family.</text>
</comment>
<dbReference type="EMBL" id="JACTUZ010000003">
    <property type="protein sequence ID" value="MBC9175711.1"/>
    <property type="molecule type" value="Genomic_DNA"/>
</dbReference>
<accession>A0ABR7R1W0</accession>
<proteinExistence type="inferred from homology"/>
<gene>
    <name evidence="2 6" type="primary">fdhE</name>
    <name evidence="6" type="ORF">IBL25_01975</name>
</gene>
<dbReference type="Proteomes" id="UP000603940">
    <property type="component" value="Unassembled WGS sequence"/>
</dbReference>
<keyword evidence="1 2" id="KW-0963">Cytoplasm</keyword>
<organism evidence="6 7">
    <name type="scientific">Pseudoroseomonas ludipueritiae</name>
    <dbReference type="NCBI Taxonomy" id="198093"/>
    <lineage>
        <taxon>Bacteria</taxon>
        <taxon>Pseudomonadati</taxon>
        <taxon>Pseudomonadota</taxon>
        <taxon>Alphaproteobacteria</taxon>
        <taxon>Acetobacterales</taxon>
        <taxon>Acetobacteraceae</taxon>
        <taxon>Pseudoroseomonas</taxon>
    </lineage>
</organism>
<dbReference type="Gene3D" id="3.90.1670.10">
    <property type="entry name" value="FdhE-like domain"/>
    <property type="match status" value="1"/>
</dbReference>
<dbReference type="InterPro" id="IPR056774">
    <property type="entry name" value="FdhE_N"/>
</dbReference>
<evidence type="ECO:0000313" key="7">
    <source>
        <dbReference type="Proteomes" id="UP000603940"/>
    </source>
</evidence>
<dbReference type="PANTHER" id="PTHR37689">
    <property type="entry name" value="PROTEIN FDHE"/>
    <property type="match status" value="1"/>
</dbReference>
<dbReference type="InterPro" id="IPR024064">
    <property type="entry name" value="FdhE-like_sf"/>
</dbReference>
<dbReference type="HAMAP" id="MF_00611">
    <property type="entry name" value="FdeH"/>
    <property type="match status" value="1"/>
</dbReference>
<name>A0ABR7R1W0_9PROT</name>
<dbReference type="Pfam" id="PF24859">
    <property type="entry name" value="FdhE_central"/>
    <property type="match status" value="1"/>
</dbReference>
<feature type="domain" description="FdhE C-terminal" evidence="5">
    <location>
        <begin position="226"/>
        <end position="304"/>
    </location>
</feature>
<dbReference type="Pfam" id="PF24860">
    <property type="entry name" value="FdhE_C"/>
    <property type="match status" value="1"/>
</dbReference>
<dbReference type="RefSeq" id="WP_187776878.1">
    <property type="nucleotide sequence ID" value="NZ_JACTUZ010000003.1"/>
</dbReference>
<reference evidence="6 7" key="1">
    <citation type="journal article" date="2009" name="Int. J. Syst. Evol. Microbiol.">
        <title>Transfer of Teichococcus ludipueritiae and Muricoccus roseus to the genus Roseomonas, as Roseomonas ludipueritiae comb. nov. and Roseomonas rosea comb. nov., respectively, and emended description of the genus Roseomonas.</title>
        <authorList>
            <person name="Sanchez-Porro C."/>
            <person name="Gallego V."/>
            <person name="Busse H.J."/>
            <person name="Kampfer P."/>
            <person name="Ventosa A."/>
        </authorList>
    </citation>
    <scope>NUCLEOTIDE SEQUENCE [LARGE SCALE GENOMIC DNA]</scope>
    <source>
        <strain evidence="6 7">DSM 14915</strain>
    </source>
</reference>
<evidence type="ECO:0000256" key="2">
    <source>
        <dbReference type="HAMAP-Rule" id="MF_00611"/>
    </source>
</evidence>
<dbReference type="SUPFAM" id="SSF144020">
    <property type="entry name" value="FdhE-like"/>
    <property type="match status" value="1"/>
</dbReference>
<evidence type="ECO:0000256" key="1">
    <source>
        <dbReference type="ARBA" id="ARBA00022490"/>
    </source>
</evidence>
<keyword evidence="7" id="KW-1185">Reference proteome</keyword>
<dbReference type="PANTHER" id="PTHR37689:SF1">
    <property type="entry name" value="PROTEIN FDHE"/>
    <property type="match status" value="1"/>
</dbReference>
<feature type="domain" description="FdhE N-terminal" evidence="3">
    <location>
        <begin position="21"/>
        <end position="183"/>
    </location>
</feature>
<dbReference type="InterPro" id="IPR006452">
    <property type="entry name" value="Formate_DH_accessory"/>
</dbReference>
<comment type="subcellular location">
    <subcellularLocation>
        <location evidence="2">Cytoplasm</location>
    </subcellularLocation>
</comment>
<comment type="function">
    <text evidence="2">Necessary for formate dehydrogenase activity.</text>
</comment>
<dbReference type="Pfam" id="PF04216">
    <property type="entry name" value="FdhE_N"/>
    <property type="match status" value="1"/>
</dbReference>
<dbReference type="PIRSF" id="PIRSF018296">
    <property type="entry name" value="Format_dh_formtn"/>
    <property type="match status" value="1"/>
</dbReference>
<comment type="caution">
    <text evidence="6">The sequence shown here is derived from an EMBL/GenBank/DDBJ whole genome shotgun (WGS) entry which is preliminary data.</text>
</comment>
<dbReference type="CDD" id="cd16341">
    <property type="entry name" value="FdhE"/>
    <property type="match status" value="1"/>
</dbReference>
<feature type="domain" description="FdhE central" evidence="4">
    <location>
        <begin position="187"/>
        <end position="225"/>
    </location>
</feature>
<evidence type="ECO:0000259" key="4">
    <source>
        <dbReference type="Pfam" id="PF24859"/>
    </source>
</evidence>
<sequence>MSGFHGLQPDPSMIGRLVKPAFALLPDPAVLFGRRAERFAVLAEGSAMAPYLRFLGGIARVQQQLAESLPPPSPVPAEQRERARANTMPPLDRAAMGASPELRATIAAFLDAAAGLEMPPQAAAALEDLRRAEPSVLDEMIGNVMADSIPVESLPQHLFLSAAAQVHAARLASTLDAEKLVPVEIGVCPACGGPPVSSIVVGHQGAEGARYAVCSLCNTGWNEVRIKCLACGSTKGVGYKEAEDGGAGATVKAETCDSCRSWVKIFYANKNPALEAVADDVASLGLDLLMRETDYRRAGFDPFLIGY</sequence>
<evidence type="ECO:0000259" key="5">
    <source>
        <dbReference type="Pfam" id="PF24860"/>
    </source>
</evidence>
<evidence type="ECO:0000259" key="3">
    <source>
        <dbReference type="Pfam" id="PF04216"/>
    </source>
</evidence>
<evidence type="ECO:0000313" key="6">
    <source>
        <dbReference type="EMBL" id="MBC9175711.1"/>
    </source>
</evidence>
<dbReference type="InterPro" id="IPR056797">
    <property type="entry name" value="FdhE_central"/>
</dbReference>